<dbReference type="EMBL" id="UINC01037053">
    <property type="protein sequence ID" value="SVB31956.1"/>
    <property type="molecule type" value="Genomic_DNA"/>
</dbReference>
<accession>A0A382D0E8</accession>
<evidence type="ECO:0000256" key="1">
    <source>
        <dbReference type="ARBA" id="ARBA00004141"/>
    </source>
</evidence>
<keyword evidence="3 5" id="KW-1133">Transmembrane helix</keyword>
<dbReference type="AlphaFoldDB" id="A0A382D0E8"/>
<feature type="transmembrane region" description="Helical" evidence="5">
    <location>
        <begin position="75"/>
        <end position="93"/>
    </location>
</feature>
<feature type="transmembrane region" description="Helical" evidence="5">
    <location>
        <begin position="40"/>
        <end position="63"/>
    </location>
</feature>
<name>A0A382D0E8_9ZZZZ</name>
<organism evidence="6">
    <name type="scientific">marine metagenome</name>
    <dbReference type="NCBI Taxonomy" id="408172"/>
    <lineage>
        <taxon>unclassified sequences</taxon>
        <taxon>metagenomes</taxon>
        <taxon>ecological metagenomes</taxon>
    </lineage>
</organism>
<comment type="subcellular location">
    <subcellularLocation>
        <location evidence="1">Membrane</location>
        <topology evidence="1">Multi-pass membrane protein</topology>
    </subcellularLocation>
</comment>
<keyword evidence="2 5" id="KW-0812">Transmembrane</keyword>
<dbReference type="GO" id="GO:0004671">
    <property type="term" value="F:protein C-terminal S-isoprenylcysteine carboxyl O-methyltransferase activity"/>
    <property type="evidence" value="ECO:0007669"/>
    <property type="project" value="InterPro"/>
</dbReference>
<keyword evidence="4 5" id="KW-0472">Membrane</keyword>
<reference evidence="6" key="1">
    <citation type="submission" date="2018-05" db="EMBL/GenBank/DDBJ databases">
        <authorList>
            <person name="Lanie J.A."/>
            <person name="Ng W.-L."/>
            <person name="Kazmierczak K.M."/>
            <person name="Andrzejewski T.M."/>
            <person name="Davidsen T.M."/>
            <person name="Wayne K.J."/>
            <person name="Tettelin H."/>
            <person name="Glass J.I."/>
            <person name="Rusch D."/>
            <person name="Podicherti R."/>
            <person name="Tsui H.-C.T."/>
            <person name="Winkler M.E."/>
        </authorList>
    </citation>
    <scope>NUCLEOTIDE SEQUENCE</scope>
</reference>
<dbReference type="Pfam" id="PF04140">
    <property type="entry name" value="ICMT"/>
    <property type="match status" value="1"/>
</dbReference>
<evidence type="ECO:0000313" key="6">
    <source>
        <dbReference type="EMBL" id="SVB31956.1"/>
    </source>
</evidence>
<dbReference type="PANTHER" id="PTHR43847:SF1">
    <property type="entry name" value="BLL3993 PROTEIN"/>
    <property type="match status" value="1"/>
</dbReference>
<evidence type="ECO:0000256" key="4">
    <source>
        <dbReference type="ARBA" id="ARBA00023136"/>
    </source>
</evidence>
<dbReference type="GO" id="GO:0016020">
    <property type="term" value="C:membrane"/>
    <property type="evidence" value="ECO:0007669"/>
    <property type="project" value="UniProtKB-SubCell"/>
</dbReference>
<dbReference type="InterPro" id="IPR007269">
    <property type="entry name" value="ICMT_MeTrfase"/>
</dbReference>
<proteinExistence type="predicted"/>
<dbReference type="InterPro" id="IPR052527">
    <property type="entry name" value="Metal_cation-efflux_comp"/>
</dbReference>
<evidence type="ECO:0008006" key="7">
    <source>
        <dbReference type="Google" id="ProtNLM"/>
    </source>
</evidence>
<feature type="transmembrane region" description="Helical" evidence="5">
    <location>
        <begin position="135"/>
        <end position="159"/>
    </location>
</feature>
<sequence length="203" mass="23317">MRIYLLFWGCLTLAVRTVFVRRGVRRKAQEGGTTINPHPLVIGSMALWIILITGFTAMPEFFLDRRFMIFHPVPIALQIVGMTGLAVSLWLFLKAHRALGEFYGVKLFVKESHKVVDTGPYAYIRHPMYTIYMSWIASTIFFLPHYLVPILWLMALAGFPLMAGREERMLGKELGEPYATYLKRTGMFLPRWGISEKNSAKNL</sequence>
<dbReference type="PANTHER" id="PTHR43847">
    <property type="entry name" value="BLL3993 PROTEIN"/>
    <property type="match status" value="1"/>
</dbReference>
<evidence type="ECO:0000256" key="5">
    <source>
        <dbReference type="SAM" id="Phobius"/>
    </source>
</evidence>
<evidence type="ECO:0000256" key="3">
    <source>
        <dbReference type="ARBA" id="ARBA00022989"/>
    </source>
</evidence>
<dbReference type="Gene3D" id="1.20.120.1630">
    <property type="match status" value="1"/>
</dbReference>
<gene>
    <name evidence="6" type="ORF">METZ01_LOCUS184810</name>
</gene>
<evidence type="ECO:0000256" key="2">
    <source>
        <dbReference type="ARBA" id="ARBA00022692"/>
    </source>
</evidence>
<protein>
    <recommendedName>
        <fullName evidence="7">Isoprenylcysteine carboxylmethyltransferase family protein</fullName>
    </recommendedName>
</protein>